<name>A0A4Z0NGN7_9HYPH</name>
<keyword evidence="4" id="KW-1185">Reference proteome</keyword>
<reference evidence="3 4" key="1">
    <citation type="submission" date="2019-04" db="EMBL/GenBank/DDBJ databases">
        <authorList>
            <person name="Feng G."/>
            <person name="Zhu H."/>
        </authorList>
    </citation>
    <scope>NUCLEOTIDE SEQUENCE [LARGE SCALE GENOMIC DNA]</scope>
    <source>
        <strain evidence="3 4">6HR-1</strain>
    </source>
</reference>
<evidence type="ECO:0000313" key="3">
    <source>
        <dbReference type="EMBL" id="TGD95488.1"/>
    </source>
</evidence>
<dbReference type="CDD" id="cd02440">
    <property type="entry name" value="AdoMet_MTases"/>
    <property type="match status" value="1"/>
</dbReference>
<dbReference type="GO" id="GO:0032259">
    <property type="term" value="P:methylation"/>
    <property type="evidence" value="ECO:0007669"/>
    <property type="project" value="UniProtKB-KW"/>
</dbReference>
<feature type="compositionally biased region" description="Low complexity" evidence="1">
    <location>
        <begin position="1"/>
        <end position="17"/>
    </location>
</feature>
<dbReference type="GO" id="GO:0008168">
    <property type="term" value="F:methyltransferase activity"/>
    <property type="evidence" value="ECO:0007669"/>
    <property type="project" value="UniProtKB-KW"/>
</dbReference>
<dbReference type="InterPro" id="IPR029063">
    <property type="entry name" value="SAM-dependent_MTases_sf"/>
</dbReference>
<keyword evidence="3" id="KW-0808">Transferase</keyword>
<proteinExistence type="predicted"/>
<dbReference type="AlphaFoldDB" id="A0A4Z0NGN7"/>
<organism evidence="3 4">
    <name type="scientific">Methylobacterium nonmethylotrophicum</name>
    <dbReference type="NCBI Taxonomy" id="1141884"/>
    <lineage>
        <taxon>Bacteria</taxon>
        <taxon>Pseudomonadati</taxon>
        <taxon>Pseudomonadota</taxon>
        <taxon>Alphaproteobacteria</taxon>
        <taxon>Hyphomicrobiales</taxon>
        <taxon>Methylobacteriaceae</taxon>
        <taxon>Methylobacterium</taxon>
    </lineage>
</organism>
<dbReference type="InterPro" id="IPR041698">
    <property type="entry name" value="Methyltransf_25"/>
</dbReference>
<gene>
    <name evidence="3" type="ORF">EU555_27430</name>
</gene>
<dbReference type="EMBL" id="SRLB01000028">
    <property type="protein sequence ID" value="TGD95488.1"/>
    <property type="molecule type" value="Genomic_DNA"/>
</dbReference>
<sequence>MRVLSPPSGSSMLLPSPRDVRRPRTGPALLPVHGSPSWGEAGTAAVLERCLARWRRYEAATVDPEVSAHDDMLVDTPEGRAHYRGVGLSALRLITEAMLLSGRTDPTRILDLPCGGGRVTRHLVTFFPEAEIAVADLDARKVADVVAQFGVRAIESSPDFSAPLPGSYDLIFVGSLVTHFDAALFARATNVMIDALAPGGVLVLTSAGRNWAALSERQDRDEGLVPLRWWRAALSRLGGPKVSYRLRALEGDYARHGFGYSEVRSWTKLYGQSYGGSYAAPSWLMRVVEERTDALVLGFKERGFDDLLDATLIQRAG</sequence>
<feature type="domain" description="Methyltransferase" evidence="2">
    <location>
        <begin position="109"/>
        <end position="200"/>
    </location>
</feature>
<evidence type="ECO:0000256" key="1">
    <source>
        <dbReference type="SAM" id="MobiDB-lite"/>
    </source>
</evidence>
<accession>A0A4Z0NGN7</accession>
<comment type="caution">
    <text evidence="3">The sequence shown here is derived from an EMBL/GenBank/DDBJ whole genome shotgun (WGS) entry which is preliminary data.</text>
</comment>
<dbReference type="Gene3D" id="3.40.50.150">
    <property type="entry name" value="Vaccinia Virus protein VP39"/>
    <property type="match status" value="1"/>
</dbReference>
<dbReference type="OrthoDB" id="7628122at2"/>
<evidence type="ECO:0000259" key="2">
    <source>
        <dbReference type="Pfam" id="PF13649"/>
    </source>
</evidence>
<keyword evidence="3" id="KW-0489">Methyltransferase</keyword>
<evidence type="ECO:0000313" key="4">
    <source>
        <dbReference type="Proteomes" id="UP000297535"/>
    </source>
</evidence>
<dbReference type="Pfam" id="PF13649">
    <property type="entry name" value="Methyltransf_25"/>
    <property type="match status" value="1"/>
</dbReference>
<dbReference type="SUPFAM" id="SSF53335">
    <property type="entry name" value="S-adenosyl-L-methionine-dependent methyltransferases"/>
    <property type="match status" value="1"/>
</dbReference>
<protein>
    <submittedName>
        <fullName evidence="3">Class I SAM-dependent methyltransferase</fullName>
    </submittedName>
</protein>
<dbReference type="Proteomes" id="UP000297535">
    <property type="component" value="Unassembled WGS sequence"/>
</dbReference>
<feature type="region of interest" description="Disordered" evidence="1">
    <location>
        <begin position="1"/>
        <end position="34"/>
    </location>
</feature>